<name>A6WAR7_KINRD</name>
<evidence type="ECO:0000256" key="1">
    <source>
        <dbReference type="SAM" id="MobiDB-lite"/>
    </source>
</evidence>
<dbReference type="AlphaFoldDB" id="A6WAR7"/>
<sequence>MHPPRPGSRGSGHGGRGRSKTPIRPGAVWEPSLTGRWSWPRSPASPSACAACSPTPTAWLVARADVAFIPQVLPPRSDAEAAVQGALWEHWPGPANDPLVHAFVDHMPQRLSLGERNDVWDDGRVRRLSCAVRIFGMPTDGKLGFEVSWGPALAPTHTTLDLPNLDQIAASAIPLVKDDPAS</sequence>
<keyword evidence="3" id="KW-1185">Reference proteome</keyword>
<protein>
    <submittedName>
        <fullName evidence="2">Uncharacterized protein</fullName>
    </submittedName>
</protein>
<dbReference type="Proteomes" id="UP000001116">
    <property type="component" value="Chromosome"/>
</dbReference>
<dbReference type="STRING" id="266940.Krad_2426"/>
<reference evidence="3" key="1">
    <citation type="journal article" date="2008" name="PLoS ONE">
        <title>Survival in nuclear waste, extreme resistance, and potential applications gleaned from the genome sequence of Kineococcus radiotolerans SRS30216.</title>
        <authorList>
            <person name="Bagwell C.E."/>
            <person name="Bhat S."/>
            <person name="Hawkins G.M."/>
            <person name="Smith B.W."/>
            <person name="Biswas T."/>
            <person name="Hoover T.R."/>
            <person name="Saunders E."/>
            <person name="Han C.S."/>
            <person name="Tsodikov O.V."/>
            <person name="Shimkets L.J."/>
        </authorList>
    </citation>
    <scope>NUCLEOTIDE SEQUENCE [LARGE SCALE GENOMIC DNA]</scope>
    <source>
        <strain evidence="3">ATCC BAA-149 / DSM 14245 / SRS30216</strain>
    </source>
</reference>
<organism evidence="2 3">
    <name type="scientific">Kineococcus radiotolerans (strain ATCC BAA-149 / DSM 14245 / SRS30216)</name>
    <dbReference type="NCBI Taxonomy" id="266940"/>
    <lineage>
        <taxon>Bacteria</taxon>
        <taxon>Bacillati</taxon>
        <taxon>Actinomycetota</taxon>
        <taxon>Actinomycetes</taxon>
        <taxon>Kineosporiales</taxon>
        <taxon>Kineosporiaceae</taxon>
        <taxon>Kineococcus</taxon>
    </lineage>
</organism>
<accession>A6WAR7</accession>
<evidence type="ECO:0000313" key="2">
    <source>
        <dbReference type="EMBL" id="ABS03906.1"/>
    </source>
</evidence>
<feature type="region of interest" description="Disordered" evidence="1">
    <location>
        <begin position="1"/>
        <end position="30"/>
    </location>
</feature>
<dbReference type="HOGENOM" id="CLU_1480164_0_0_11"/>
<proteinExistence type="predicted"/>
<dbReference type="EMBL" id="CP000750">
    <property type="protein sequence ID" value="ABS03906.1"/>
    <property type="molecule type" value="Genomic_DNA"/>
</dbReference>
<dbReference type="KEGG" id="kra:Krad_2426"/>
<gene>
    <name evidence="2" type="ordered locus">Krad_2426</name>
</gene>
<evidence type="ECO:0000313" key="3">
    <source>
        <dbReference type="Proteomes" id="UP000001116"/>
    </source>
</evidence>